<comment type="caution">
    <text evidence="6">The sequence shown here is derived from an EMBL/GenBank/DDBJ whole genome shotgun (WGS) entry which is preliminary data.</text>
</comment>
<dbReference type="AlphaFoldDB" id="A0AAV5UHH5"/>
<organism evidence="6 7">
    <name type="scientific">Pristionchus entomophagus</name>
    <dbReference type="NCBI Taxonomy" id="358040"/>
    <lineage>
        <taxon>Eukaryota</taxon>
        <taxon>Metazoa</taxon>
        <taxon>Ecdysozoa</taxon>
        <taxon>Nematoda</taxon>
        <taxon>Chromadorea</taxon>
        <taxon>Rhabditida</taxon>
        <taxon>Rhabditina</taxon>
        <taxon>Diplogasteromorpha</taxon>
        <taxon>Diplogasteroidea</taxon>
        <taxon>Neodiplogasteridae</taxon>
        <taxon>Pristionchus</taxon>
    </lineage>
</organism>
<name>A0AAV5UHH5_9BILA</name>
<proteinExistence type="predicted"/>
<dbReference type="InterPro" id="IPR011990">
    <property type="entry name" value="TPR-like_helical_dom_sf"/>
</dbReference>
<protein>
    <recommendedName>
        <fullName evidence="5">MYND-type domain-containing protein</fullName>
    </recommendedName>
</protein>
<dbReference type="Gene3D" id="2.170.270.10">
    <property type="entry name" value="SET domain"/>
    <property type="match status" value="1"/>
</dbReference>
<evidence type="ECO:0000256" key="3">
    <source>
        <dbReference type="ARBA" id="ARBA00022833"/>
    </source>
</evidence>
<dbReference type="Gene3D" id="1.10.220.160">
    <property type="match status" value="1"/>
</dbReference>
<dbReference type="GO" id="GO:0005634">
    <property type="term" value="C:nucleus"/>
    <property type="evidence" value="ECO:0007669"/>
    <property type="project" value="TreeGrafter"/>
</dbReference>
<dbReference type="CDD" id="cd20071">
    <property type="entry name" value="SET_SMYD"/>
    <property type="match status" value="1"/>
</dbReference>
<dbReference type="SUPFAM" id="SSF144232">
    <property type="entry name" value="HIT/MYND zinc finger-like"/>
    <property type="match status" value="1"/>
</dbReference>
<gene>
    <name evidence="6" type="ORF">PENTCL1PPCAC_28075</name>
</gene>
<evidence type="ECO:0000259" key="5">
    <source>
        <dbReference type="PROSITE" id="PS50865"/>
    </source>
</evidence>
<keyword evidence="2 4" id="KW-0863">Zinc-finger</keyword>
<dbReference type="Gene3D" id="6.10.140.2220">
    <property type="match status" value="1"/>
</dbReference>
<dbReference type="Gene3D" id="1.25.40.10">
    <property type="entry name" value="Tetratricopeptide repeat domain"/>
    <property type="match status" value="1"/>
</dbReference>
<keyword evidence="1" id="KW-0479">Metal-binding</keyword>
<dbReference type="PANTHER" id="PTHR12197">
    <property type="entry name" value="HISTONE-LYSINE N-METHYLTRANSFERASE SMYD"/>
    <property type="match status" value="1"/>
</dbReference>
<dbReference type="EMBL" id="BTSX01000006">
    <property type="protein sequence ID" value="GMT05901.1"/>
    <property type="molecule type" value="Genomic_DNA"/>
</dbReference>
<evidence type="ECO:0000313" key="6">
    <source>
        <dbReference type="EMBL" id="GMT05901.1"/>
    </source>
</evidence>
<dbReference type="Pfam" id="PF01753">
    <property type="entry name" value="zf-MYND"/>
    <property type="match status" value="1"/>
</dbReference>
<keyword evidence="7" id="KW-1185">Reference proteome</keyword>
<dbReference type="PROSITE" id="PS50865">
    <property type="entry name" value="ZF_MYND_2"/>
    <property type="match status" value="1"/>
</dbReference>
<evidence type="ECO:0000256" key="4">
    <source>
        <dbReference type="PROSITE-ProRule" id="PRU00134"/>
    </source>
</evidence>
<evidence type="ECO:0000256" key="2">
    <source>
        <dbReference type="ARBA" id="ARBA00022771"/>
    </source>
</evidence>
<evidence type="ECO:0000256" key="1">
    <source>
        <dbReference type="ARBA" id="ARBA00022723"/>
    </source>
</evidence>
<dbReference type="InterPro" id="IPR046341">
    <property type="entry name" value="SET_dom_sf"/>
</dbReference>
<feature type="domain" description="MYND-type" evidence="5">
    <location>
        <begin position="43"/>
        <end position="81"/>
    </location>
</feature>
<evidence type="ECO:0000313" key="7">
    <source>
        <dbReference type="Proteomes" id="UP001432027"/>
    </source>
</evidence>
<sequence length="533" mass="61290">PSEPQVEEVFSPSPSPVIEPTATRIVFYPFAYALFTNELASYCWYCLTPDKKKRHCTGCGFALFCDKECQTLGWKDHKAECKGFRTAKSVPDIETRLLGRIVVRFKAIKSGKAKEDEYFYKDRGSKREIMQIWSHEPEMIKDPVALQKFEEIWTQLITFYDKKFLIDRESAWKLHCRDFINRHAICDKGYNREIGKGLYLDLCQYDHSCRPNSIYTCDGFVATLRSLAPGVDIRNISKTSYAYIDLLNPIQQRRKLLRDTWYFNCECERCSDPADHMLTAVLCPNCPDDQRLVLCIFGSHPYKDPKSLKITCPKCTQTLSNDYVAYAIEQMRSVDKIFETEEMGKLKTRKEQLDHLNDLFDRYSSVLAPTNVFLGKVIQGLIERVTSNEDLLRLHLASEPCVRLCFPKMHPAVAFHLRNIGIFLSNLEQFEDAIPYFQDADQMLSFIFEHDHQLVVENRELINIAKTKTEQKNTSSLKVSQDANGDILTEAVVKLAVTPPTVNTPDVPINGDTKALVDFTDDKFDDMPPLVTE</sequence>
<accession>A0AAV5UHH5</accession>
<dbReference type="PROSITE" id="PS01360">
    <property type="entry name" value="ZF_MYND_1"/>
    <property type="match status" value="1"/>
</dbReference>
<dbReference type="SUPFAM" id="SSF82199">
    <property type="entry name" value="SET domain"/>
    <property type="match status" value="1"/>
</dbReference>
<dbReference type="InterPro" id="IPR002893">
    <property type="entry name" value="Znf_MYND"/>
</dbReference>
<dbReference type="InterPro" id="IPR050869">
    <property type="entry name" value="H3K4_H4K5_MeTrfase"/>
</dbReference>
<dbReference type="Proteomes" id="UP001432027">
    <property type="component" value="Unassembled WGS sequence"/>
</dbReference>
<feature type="non-terminal residue" evidence="6">
    <location>
        <position position="1"/>
    </location>
</feature>
<keyword evidence="3" id="KW-0862">Zinc</keyword>
<dbReference type="PANTHER" id="PTHR12197:SF241">
    <property type="entry name" value="MYND-TYPE DOMAIN-CONTAINING PROTEIN"/>
    <property type="match status" value="1"/>
</dbReference>
<dbReference type="GO" id="GO:0008270">
    <property type="term" value="F:zinc ion binding"/>
    <property type="evidence" value="ECO:0007669"/>
    <property type="project" value="UniProtKB-KW"/>
</dbReference>
<reference evidence="6" key="1">
    <citation type="submission" date="2023-10" db="EMBL/GenBank/DDBJ databases">
        <title>Genome assembly of Pristionchus species.</title>
        <authorList>
            <person name="Yoshida K."/>
            <person name="Sommer R.J."/>
        </authorList>
    </citation>
    <scope>NUCLEOTIDE SEQUENCE</scope>
    <source>
        <strain evidence="6">RS0144</strain>
    </source>
</reference>